<dbReference type="OrthoDB" id="2088281at2"/>
<dbReference type="EMBL" id="FZMO01000302">
    <property type="protein sequence ID" value="SNQ49779.1"/>
    <property type="molecule type" value="Genomic_DNA"/>
</dbReference>
<protein>
    <recommendedName>
        <fullName evidence="1">DUF3846 domain-containing protein</fullName>
    </recommendedName>
</protein>
<evidence type="ECO:0000259" key="1">
    <source>
        <dbReference type="Pfam" id="PF12957"/>
    </source>
</evidence>
<reference evidence="2 3" key="1">
    <citation type="submission" date="2017-06" db="EMBL/GenBank/DDBJ databases">
        <authorList>
            <person name="Kim H.J."/>
            <person name="Triplett B.A."/>
        </authorList>
    </citation>
    <scope>NUCLEOTIDE SEQUENCE [LARGE SCALE GENOMIC DNA]</scope>
    <source>
        <strain evidence="2">FRACA_ARgP5</strain>
    </source>
</reference>
<organism evidence="2 3">
    <name type="scientific">Frankia canadensis</name>
    <dbReference type="NCBI Taxonomy" id="1836972"/>
    <lineage>
        <taxon>Bacteria</taxon>
        <taxon>Bacillati</taxon>
        <taxon>Actinomycetota</taxon>
        <taxon>Actinomycetes</taxon>
        <taxon>Frankiales</taxon>
        <taxon>Frankiaceae</taxon>
        <taxon>Frankia</taxon>
    </lineage>
</organism>
<sequence length="165" mass="17718">MSASITGIRLPADRDRPPEVITFRPRDLFLVQGIVGGPIEAVSLIEPAGTLWVNKEGLALRLPVNLRASYLARAANPTRRGVVLLGNALLVGPADAQGRDTSVAPEYRAVLLDDPARVRVDLVSTGDERRVLPVDGTWRNPFAAYAEGLHIAAAFPEAAVRLRPA</sequence>
<dbReference type="Proteomes" id="UP000234331">
    <property type="component" value="Unassembled WGS sequence"/>
</dbReference>
<evidence type="ECO:0000313" key="2">
    <source>
        <dbReference type="EMBL" id="SNQ49779.1"/>
    </source>
</evidence>
<feature type="domain" description="DUF3846" evidence="1">
    <location>
        <begin position="10"/>
        <end position="107"/>
    </location>
</feature>
<gene>
    <name evidence="2" type="ORF">FRACA_3700005</name>
</gene>
<name>A0A2I2KVU2_9ACTN</name>
<keyword evidence="3" id="KW-1185">Reference proteome</keyword>
<proteinExistence type="predicted"/>
<dbReference type="Pfam" id="PF12957">
    <property type="entry name" value="DUF3846"/>
    <property type="match status" value="1"/>
</dbReference>
<evidence type="ECO:0000313" key="3">
    <source>
        <dbReference type="Proteomes" id="UP000234331"/>
    </source>
</evidence>
<accession>A0A2I2KVU2</accession>
<dbReference type="AlphaFoldDB" id="A0A2I2KVU2"/>
<dbReference type="RefSeq" id="WP_101833198.1">
    <property type="nucleotide sequence ID" value="NZ_FZMO01000302.1"/>
</dbReference>
<dbReference type="InterPro" id="IPR024559">
    <property type="entry name" value="DUF3846"/>
</dbReference>